<protein>
    <submittedName>
        <fullName evidence="2">Uncharacterized protein</fullName>
    </submittedName>
</protein>
<sequence length="236" mass="24653">MADMKTLLRTLLVMVLGLVVLGTLSACSGGSSTEASSSSSTSSSSTPASSPKAATYVADMEADGKKMTIGISVDGDQIAAYACNGVDDEAWFFGTQTDGKVDVTNKFRDTLAASFAGSDLTGDVVMNGTTYTFTAAAVADPAGVYTVDLDGIRSSWIVRPDGSVTGVQFNGGITGRDFEQAELQQLNTAQFQAQVRNKRVLQQADQAVSLQNRTLTSKINGRSVTARTVTGTTRFG</sequence>
<evidence type="ECO:0000256" key="1">
    <source>
        <dbReference type="SAM" id="MobiDB-lite"/>
    </source>
</evidence>
<keyword evidence="3" id="KW-1185">Reference proteome</keyword>
<accession>A0A544VTJ4</accession>
<gene>
    <name evidence="2" type="ORF">D8S82_27695</name>
</gene>
<comment type="caution">
    <text evidence="2">The sequence shown here is derived from an EMBL/GenBank/DDBJ whole genome shotgun (WGS) entry which is preliminary data.</text>
</comment>
<dbReference type="PROSITE" id="PS51257">
    <property type="entry name" value="PROKAR_LIPOPROTEIN"/>
    <property type="match status" value="1"/>
</dbReference>
<dbReference type="AlphaFoldDB" id="A0A544VTJ4"/>
<evidence type="ECO:0000313" key="3">
    <source>
        <dbReference type="Proteomes" id="UP000315759"/>
    </source>
</evidence>
<proteinExistence type="predicted"/>
<dbReference type="Proteomes" id="UP000315759">
    <property type="component" value="Unassembled WGS sequence"/>
</dbReference>
<reference evidence="2 3" key="1">
    <citation type="submission" date="2018-10" db="EMBL/GenBank/DDBJ databases">
        <title>Draft genome of Mycobacterium hodleri strain B.</title>
        <authorList>
            <person name="Amande T.J."/>
            <person name="Mcgenity T.J."/>
        </authorList>
    </citation>
    <scope>NUCLEOTIDE SEQUENCE [LARGE SCALE GENOMIC DNA]</scope>
    <source>
        <strain evidence="2 3">B</strain>
    </source>
</reference>
<dbReference type="EMBL" id="VIFX01000047">
    <property type="protein sequence ID" value="TQR83301.1"/>
    <property type="molecule type" value="Genomic_DNA"/>
</dbReference>
<feature type="region of interest" description="Disordered" evidence="1">
    <location>
        <begin position="32"/>
        <end position="51"/>
    </location>
</feature>
<name>A0A544VTJ4_9MYCO</name>
<organism evidence="2 3">
    <name type="scientific">Mycolicibacterium hodleri</name>
    <dbReference type="NCBI Taxonomy" id="49897"/>
    <lineage>
        <taxon>Bacteria</taxon>
        <taxon>Bacillati</taxon>
        <taxon>Actinomycetota</taxon>
        <taxon>Actinomycetes</taxon>
        <taxon>Mycobacteriales</taxon>
        <taxon>Mycobacteriaceae</taxon>
        <taxon>Mycolicibacterium</taxon>
    </lineage>
</organism>
<evidence type="ECO:0000313" key="2">
    <source>
        <dbReference type="EMBL" id="TQR83301.1"/>
    </source>
</evidence>